<evidence type="ECO:0000256" key="1">
    <source>
        <dbReference type="ARBA" id="ARBA00023125"/>
    </source>
</evidence>
<dbReference type="Proteomes" id="UP001232750">
    <property type="component" value="Unassembled WGS sequence"/>
</dbReference>
<evidence type="ECO:0000313" key="5">
    <source>
        <dbReference type="Proteomes" id="UP001232750"/>
    </source>
</evidence>
<evidence type="ECO:0000313" key="4">
    <source>
        <dbReference type="EMBL" id="MDJ1650800.1"/>
    </source>
</evidence>
<proteinExistence type="predicted"/>
<dbReference type="RefSeq" id="WP_283832141.1">
    <property type="nucleotide sequence ID" value="NZ_JASJEU010000014.1"/>
</dbReference>
<dbReference type="Pfam" id="PF00440">
    <property type="entry name" value="TetR_N"/>
    <property type="match status" value="1"/>
</dbReference>
<organism evidence="4 5">
    <name type="scientific">Gordonibacter faecis</name>
    <dbReference type="NCBI Taxonomy" id="3047475"/>
    <lineage>
        <taxon>Bacteria</taxon>
        <taxon>Bacillati</taxon>
        <taxon>Actinomycetota</taxon>
        <taxon>Coriobacteriia</taxon>
        <taxon>Eggerthellales</taxon>
        <taxon>Eggerthellaceae</taxon>
        <taxon>Gordonibacter</taxon>
    </lineage>
</organism>
<name>A0ABT7DMN3_9ACTN</name>
<dbReference type="EMBL" id="JASJEU010000014">
    <property type="protein sequence ID" value="MDJ1650800.1"/>
    <property type="molecule type" value="Genomic_DNA"/>
</dbReference>
<gene>
    <name evidence="4" type="ORF">QNJ86_08295</name>
</gene>
<keyword evidence="5" id="KW-1185">Reference proteome</keyword>
<feature type="DNA-binding region" description="H-T-H motif" evidence="2">
    <location>
        <begin position="34"/>
        <end position="53"/>
    </location>
</feature>
<evidence type="ECO:0000259" key="3">
    <source>
        <dbReference type="PROSITE" id="PS50977"/>
    </source>
</evidence>
<dbReference type="InterPro" id="IPR001647">
    <property type="entry name" value="HTH_TetR"/>
</dbReference>
<sequence>MARPRKDQLGDPVQERIKATFWQLLRERSVNHITVSEIVRAVGCNRNTFYYHFDSVENLTARVIAEAIPVEIPALAEAYFAGTLADVPLDQDARRSIERLCLLVGRGGSPAAVQQVKEALKAAWTERFNMDNTQEDVACVLEFMASGIIGMLGFWASRNGEVPLDRCFQAVSSVFSKPAIAFAQERTRNAAAE</sequence>
<evidence type="ECO:0000256" key="2">
    <source>
        <dbReference type="PROSITE-ProRule" id="PRU00335"/>
    </source>
</evidence>
<dbReference type="PROSITE" id="PS50977">
    <property type="entry name" value="HTH_TETR_2"/>
    <property type="match status" value="1"/>
</dbReference>
<feature type="domain" description="HTH tetR-type" evidence="3">
    <location>
        <begin position="11"/>
        <end position="71"/>
    </location>
</feature>
<reference evidence="4 5" key="1">
    <citation type="submission" date="2023-05" db="EMBL/GenBank/DDBJ databases">
        <title>Gordonibacter KGMB12511T sp. nov., isolated from faeces of healthy Korean.</title>
        <authorList>
            <person name="Kim H.S."/>
            <person name="Kim J.-S."/>
            <person name="Suh M.K."/>
            <person name="Eom M.K."/>
            <person name="Do H.E."/>
            <person name="Lee J.-S."/>
        </authorList>
    </citation>
    <scope>NUCLEOTIDE SEQUENCE [LARGE SCALE GENOMIC DNA]</scope>
    <source>
        <strain evidence="4 5">KGMB12511</strain>
    </source>
</reference>
<comment type="caution">
    <text evidence="4">The sequence shown here is derived from an EMBL/GenBank/DDBJ whole genome shotgun (WGS) entry which is preliminary data.</text>
</comment>
<accession>A0ABT7DMN3</accession>
<dbReference type="SUPFAM" id="SSF46689">
    <property type="entry name" value="Homeodomain-like"/>
    <property type="match status" value="1"/>
</dbReference>
<dbReference type="InterPro" id="IPR009057">
    <property type="entry name" value="Homeodomain-like_sf"/>
</dbReference>
<keyword evidence="1 2" id="KW-0238">DNA-binding</keyword>
<dbReference type="Gene3D" id="1.10.357.10">
    <property type="entry name" value="Tetracycline Repressor, domain 2"/>
    <property type="match status" value="1"/>
</dbReference>
<protein>
    <submittedName>
        <fullName evidence="4">TetR/AcrR family transcriptional regulator</fullName>
    </submittedName>
</protein>